<keyword evidence="6 10" id="KW-0297">G-protein coupled receptor</keyword>
<evidence type="ECO:0000256" key="6">
    <source>
        <dbReference type="ARBA" id="ARBA00023040"/>
    </source>
</evidence>
<feature type="domain" description="G-protein coupled receptors family 1 profile" evidence="12">
    <location>
        <begin position="92"/>
        <end position="497"/>
    </location>
</feature>
<organism evidence="13 14">
    <name type="scientific">Ranitomeya imitator</name>
    <name type="common">mimic poison frog</name>
    <dbReference type="NCBI Taxonomy" id="111125"/>
    <lineage>
        <taxon>Eukaryota</taxon>
        <taxon>Metazoa</taxon>
        <taxon>Chordata</taxon>
        <taxon>Craniata</taxon>
        <taxon>Vertebrata</taxon>
        <taxon>Euteleostomi</taxon>
        <taxon>Amphibia</taxon>
        <taxon>Batrachia</taxon>
        <taxon>Anura</taxon>
        <taxon>Neobatrachia</taxon>
        <taxon>Hyloidea</taxon>
        <taxon>Dendrobatidae</taxon>
        <taxon>Dendrobatinae</taxon>
        <taxon>Ranitomeya</taxon>
    </lineage>
</organism>
<feature type="transmembrane region" description="Helical" evidence="11">
    <location>
        <begin position="287"/>
        <end position="308"/>
    </location>
</feature>
<evidence type="ECO:0000256" key="5">
    <source>
        <dbReference type="ARBA" id="ARBA00022989"/>
    </source>
</evidence>
<evidence type="ECO:0000259" key="12">
    <source>
        <dbReference type="PROSITE" id="PS50262"/>
    </source>
</evidence>
<evidence type="ECO:0000313" key="14">
    <source>
        <dbReference type="Proteomes" id="UP001176940"/>
    </source>
</evidence>
<name>A0ABN9L288_9NEOB</name>
<dbReference type="Gene3D" id="1.20.1070.10">
    <property type="entry name" value="Rhodopsin 7-helix transmembrane proteins"/>
    <property type="match status" value="2"/>
</dbReference>
<evidence type="ECO:0000256" key="2">
    <source>
        <dbReference type="ARBA" id="ARBA00022475"/>
    </source>
</evidence>
<keyword evidence="4 10" id="KW-0812">Transmembrane</keyword>
<dbReference type="Pfam" id="PF00001">
    <property type="entry name" value="7tm_1"/>
    <property type="match status" value="2"/>
</dbReference>
<evidence type="ECO:0000256" key="11">
    <source>
        <dbReference type="SAM" id="Phobius"/>
    </source>
</evidence>
<dbReference type="EMBL" id="CAUEEQ010006412">
    <property type="protein sequence ID" value="CAJ0930000.1"/>
    <property type="molecule type" value="Genomic_DNA"/>
</dbReference>
<dbReference type="InterPro" id="IPR000276">
    <property type="entry name" value="GPCR_Rhodpsn"/>
</dbReference>
<keyword evidence="7 11" id="KW-0472">Membrane</keyword>
<keyword evidence="8 10" id="KW-0675">Receptor</keyword>
<evidence type="ECO:0000313" key="13">
    <source>
        <dbReference type="EMBL" id="CAJ0930000.1"/>
    </source>
</evidence>
<dbReference type="PRINTS" id="PR00237">
    <property type="entry name" value="GPCRRHODOPSN"/>
</dbReference>
<keyword evidence="3" id="KW-0597">Phosphoprotein</keyword>
<dbReference type="InterPro" id="IPR017452">
    <property type="entry name" value="GPCR_Rhodpsn_7TM"/>
</dbReference>
<dbReference type="PROSITE" id="PS00237">
    <property type="entry name" value="G_PROTEIN_RECEP_F1_1"/>
    <property type="match status" value="1"/>
</dbReference>
<dbReference type="Proteomes" id="UP001176940">
    <property type="component" value="Unassembled WGS sequence"/>
</dbReference>
<proteinExistence type="inferred from homology"/>
<feature type="transmembrane region" description="Helical" evidence="11">
    <location>
        <begin position="445"/>
        <end position="465"/>
    </location>
</feature>
<keyword evidence="14" id="KW-1185">Reference proteome</keyword>
<dbReference type="PROSITE" id="PS50262">
    <property type="entry name" value="G_PROTEIN_RECEP_F1_2"/>
    <property type="match status" value="1"/>
</dbReference>
<comment type="caution">
    <text evidence="13">The sequence shown here is derived from an EMBL/GenBank/DDBJ whole genome shotgun (WGS) entry which is preliminary data.</text>
</comment>
<feature type="transmembrane region" description="Helical" evidence="11">
    <location>
        <begin position="77"/>
        <end position="101"/>
    </location>
</feature>
<evidence type="ECO:0000256" key="3">
    <source>
        <dbReference type="ARBA" id="ARBA00022553"/>
    </source>
</evidence>
<gene>
    <name evidence="13" type="ORF">RIMI_LOCUS4078402</name>
</gene>
<evidence type="ECO:0000256" key="7">
    <source>
        <dbReference type="ARBA" id="ARBA00023136"/>
    </source>
</evidence>
<keyword evidence="2" id="KW-1003">Cell membrane</keyword>
<evidence type="ECO:0000256" key="4">
    <source>
        <dbReference type="ARBA" id="ARBA00022692"/>
    </source>
</evidence>
<dbReference type="InterPro" id="IPR003980">
    <property type="entry name" value="Histamine_H3_rcpt"/>
</dbReference>
<feature type="transmembrane region" description="Helical" evidence="11">
    <location>
        <begin position="477"/>
        <end position="499"/>
    </location>
</feature>
<dbReference type="PANTHER" id="PTHR24247">
    <property type="entry name" value="5-HYDROXYTRYPTAMINE RECEPTOR"/>
    <property type="match status" value="1"/>
</dbReference>
<keyword evidence="9 10" id="KW-0807">Transducer</keyword>
<keyword evidence="5 11" id="KW-1133">Transmembrane helix</keyword>
<comment type="subcellular location">
    <subcellularLocation>
        <location evidence="1">Cell membrane</location>
        <topology evidence="1">Multi-pass membrane protein</topology>
    </subcellularLocation>
</comment>
<evidence type="ECO:0000256" key="9">
    <source>
        <dbReference type="ARBA" id="ARBA00023224"/>
    </source>
</evidence>
<feature type="transmembrane region" description="Helical" evidence="11">
    <location>
        <begin position="113"/>
        <end position="138"/>
    </location>
</feature>
<evidence type="ECO:0000256" key="8">
    <source>
        <dbReference type="ARBA" id="ARBA00023170"/>
    </source>
</evidence>
<comment type="similarity">
    <text evidence="10">Belongs to the G-protein coupled receptor 1 family.</text>
</comment>
<evidence type="ECO:0000256" key="1">
    <source>
        <dbReference type="ARBA" id="ARBA00004651"/>
    </source>
</evidence>
<sequence length="519" mass="58772">MGMSFTSNFGGDKLEYLDVAIHIQEEKLCTSVFRKSVASTQNTMTRLLVYNESGLVVLNLNETSGLDPRFSEGVKSVIMLLISLLMMVTIFGNILVMVAFIVDKSLRTQSNFFLLNLAICDFFIGAFNAPLYVLYLLTGKWMLGKHICKLWLITDYSMSTASAFNIVLISYDRFLCVTKAVINSGNRDLKYQDGYDAMLIHMCPMIAMWGLITAVVYAQRNSDTPGVRLSQWYCLPHGEDDAMPGDKKNPISSLGCVLKTGASYNPQNTLLYRSVQKRHGQTALKMASIWVVSFLLYGPAILFWEAIFGKKEMAESECMPAFSDSWSFFLGTSIFDFILPLISISHFNLSIYWSITKRSKKKRQQSAPLSSALRENHGKPPYIIATTLVLSTDHMKISVPLRKKVKKSLSQCFQTKDTLHMDNASNTFNIHVLHLSRDKKVAKSLTILVCIFAMCWAPITFLISVRTACRGNCIPSYWYDITVWILYTNSAINPILYPLCHKRFRKAFSIIFHLKKQNS</sequence>
<feature type="transmembrane region" description="Helical" evidence="11">
    <location>
        <begin position="198"/>
        <end position="218"/>
    </location>
</feature>
<reference evidence="13" key="1">
    <citation type="submission" date="2023-07" db="EMBL/GenBank/DDBJ databases">
        <authorList>
            <person name="Stuckert A."/>
        </authorList>
    </citation>
    <scope>NUCLEOTIDE SEQUENCE</scope>
</reference>
<dbReference type="PRINTS" id="PR01471">
    <property type="entry name" value="HISTAMINEH3R"/>
</dbReference>
<protein>
    <recommendedName>
        <fullName evidence="12">G-protein coupled receptors family 1 profile domain-containing protein</fullName>
    </recommendedName>
</protein>
<accession>A0ABN9L288</accession>
<dbReference type="SUPFAM" id="SSF81321">
    <property type="entry name" value="Family A G protein-coupled receptor-like"/>
    <property type="match status" value="2"/>
</dbReference>
<dbReference type="PANTHER" id="PTHR24247:SF254">
    <property type="entry name" value="HISTAMINE H3 RECEPTOR"/>
    <property type="match status" value="1"/>
</dbReference>
<feature type="transmembrane region" description="Helical" evidence="11">
    <location>
        <begin position="328"/>
        <end position="355"/>
    </location>
</feature>
<evidence type="ECO:0000256" key="10">
    <source>
        <dbReference type="RuleBase" id="RU000688"/>
    </source>
</evidence>